<reference evidence="3 4" key="1">
    <citation type="submission" date="2023-08" db="EMBL/GenBank/DDBJ databases">
        <title>Draft genome sequence of Algoriphagus taiwanensis.</title>
        <authorList>
            <person name="Takatani N."/>
            <person name="Hosokawa M."/>
            <person name="Sawabe T."/>
        </authorList>
    </citation>
    <scope>NUCLEOTIDE SEQUENCE [LARGE SCALE GENOMIC DNA]</scope>
    <source>
        <strain evidence="3 4">JCM 19755</strain>
    </source>
</reference>
<sequence>MKSYSYLIAPLFFLLISCSKQEKKIEQPVFSNEIQTESALTEAELYDKVLGMLVGAAIGDAMGAPTEMWSRESINLEYGYVEGLDSMIREVSPEGTWKANLPAGGTTDDTRWKVLATDYLLTQKPGELEAKDFAKHILNSYEQSLKKFQQLESLDPEPYEQVMLEVNWLSEWAKVSQPFLDNNLIGYADSLSKFYGGEMVCAGLLYAPAIGVYFPGHPEKAYQEGYKLSFFDLGYARDISALAMAMTAAGMKPKATKQDLLAALRLDPESYFQSRLVGRTSYKILRDALYINQEAKKLDSLPSAMSSNSPALAYAFTQLDQKQQDMPFHAGEIFLQSLTAIIYSDFDFKNSLVFLTNYGRDNDTTAALVGGILGAWYGFEKLPVKEREQVLKINKSELGIDLTETAQKLTSHLLKK</sequence>
<name>A0ABQ6Q4L2_9BACT</name>
<keyword evidence="4" id="KW-1185">Reference proteome</keyword>
<keyword evidence="2" id="KW-0378">Hydrolase</keyword>
<dbReference type="Proteomes" id="UP001307705">
    <property type="component" value="Unassembled WGS sequence"/>
</dbReference>
<dbReference type="RefSeq" id="WP_338229229.1">
    <property type="nucleotide sequence ID" value="NZ_BTPE01000009.1"/>
</dbReference>
<dbReference type="InterPro" id="IPR050792">
    <property type="entry name" value="ADP-ribosylglycohydrolase"/>
</dbReference>
<accession>A0ABQ6Q4L2</accession>
<dbReference type="Gene3D" id="1.10.4080.10">
    <property type="entry name" value="ADP-ribosylation/Crystallin J1"/>
    <property type="match status" value="1"/>
</dbReference>
<dbReference type="InterPro" id="IPR036705">
    <property type="entry name" value="Ribosyl_crysJ1_sf"/>
</dbReference>
<comment type="caution">
    <text evidence="3">The sequence shown here is derived from an EMBL/GenBank/DDBJ whole genome shotgun (WGS) entry which is preliminary data.</text>
</comment>
<dbReference type="Pfam" id="PF03747">
    <property type="entry name" value="ADP_ribosyl_GH"/>
    <property type="match status" value="1"/>
</dbReference>
<dbReference type="InterPro" id="IPR005502">
    <property type="entry name" value="Ribosyl_crysJ1"/>
</dbReference>
<evidence type="ECO:0000313" key="3">
    <source>
        <dbReference type="EMBL" id="GMQ34403.1"/>
    </source>
</evidence>
<gene>
    <name evidence="3" type="ORF">Ataiwa_26750</name>
</gene>
<evidence type="ECO:0000256" key="1">
    <source>
        <dbReference type="ARBA" id="ARBA00010702"/>
    </source>
</evidence>
<dbReference type="PROSITE" id="PS51257">
    <property type="entry name" value="PROKAR_LIPOPROTEIN"/>
    <property type="match status" value="1"/>
</dbReference>
<dbReference type="EMBL" id="BTPE01000009">
    <property type="protein sequence ID" value="GMQ34403.1"/>
    <property type="molecule type" value="Genomic_DNA"/>
</dbReference>
<evidence type="ECO:0000313" key="4">
    <source>
        <dbReference type="Proteomes" id="UP001307705"/>
    </source>
</evidence>
<dbReference type="PANTHER" id="PTHR16222:SF24">
    <property type="entry name" value="ADP-RIBOSYLHYDROLASE ARH3"/>
    <property type="match status" value="1"/>
</dbReference>
<organism evidence="3 4">
    <name type="scientific">Algoriphagus taiwanensis</name>
    <dbReference type="NCBI Taxonomy" id="1445656"/>
    <lineage>
        <taxon>Bacteria</taxon>
        <taxon>Pseudomonadati</taxon>
        <taxon>Bacteroidota</taxon>
        <taxon>Cytophagia</taxon>
        <taxon>Cytophagales</taxon>
        <taxon>Cyclobacteriaceae</taxon>
        <taxon>Algoriphagus</taxon>
    </lineage>
</organism>
<dbReference type="SUPFAM" id="SSF101478">
    <property type="entry name" value="ADP-ribosylglycohydrolase"/>
    <property type="match status" value="1"/>
</dbReference>
<comment type="similarity">
    <text evidence="1">Belongs to the ADP-ribosylglycohydrolase family.</text>
</comment>
<protein>
    <submittedName>
        <fullName evidence="3">ADP-ribosylglycohydrolase family protein</fullName>
    </submittedName>
</protein>
<dbReference type="PANTHER" id="PTHR16222">
    <property type="entry name" value="ADP-RIBOSYLGLYCOHYDROLASE"/>
    <property type="match status" value="1"/>
</dbReference>
<proteinExistence type="inferred from homology"/>
<evidence type="ECO:0000256" key="2">
    <source>
        <dbReference type="ARBA" id="ARBA00022801"/>
    </source>
</evidence>